<organism evidence="1 2">
    <name type="scientific">Leucogyrophana mollusca</name>
    <dbReference type="NCBI Taxonomy" id="85980"/>
    <lineage>
        <taxon>Eukaryota</taxon>
        <taxon>Fungi</taxon>
        <taxon>Dikarya</taxon>
        <taxon>Basidiomycota</taxon>
        <taxon>Agaricomycotina</taxon>
        <taxon>Agaricomycetes</taxon>
        <taxon>Agaricomycetidae</taxon>
        <taxon>Boletales</taxon>
        <taxon>Boletales incertae sedis</taxon>
        <taxon>Leucogyrophana</taxon>
    </lineage>
</organism>
<comment type="caution">
    <text evidence="1">The sequence shown here is derived from an EMBL/GenBank/DDBJ whole genome shotgun (WGS) entry which is preliminary data.</text>
</comment>
<protein>
    <submittedName>
        <fullName evidence="1">Uncharacterized protein</fullName>
    </submittedName>
</protein>
<keyword evidence="2" id="KW-1185">Reference proteome</keyword>
<proteinExistence type="predicted"/>
<accession>A0ACB8BRI8</accession>
<gene>
    <name evidence="1" type="ORF">BV22DRAFT_1082550</name>
</gene>
<evidence type="ECO:0000313" key="1">
    <source>
        <dbReference type="EMBL" id="KAH7928566.1"/>
    </source>
</evidence>
<reference evidence="1" key="1">
    <citation type="journal article" date="2021" name="New Phytol.">
        <title>Evolutionary innovations through gain and loss of genes in the ectomycorrhizal Boletales.</title>
        <authorList>
            <person name="Wu G."/>
            <person name="Miyauchi S."/>
            <person name="Morin E."/>
            <person name="Kuo A."/>
            <person name="Drula E."/>
            <person name="Varga T."/>
            <person name="Kohler A."/>
            <person name="Feng B."/>
            <person name="Cao Y."/>
            <person name="Lipzen A."/>
            <person name="Daum C."/>
            <person name="Hundley H."/>
            <person name="Pangilinan J."/>
            <person name="Johnson J."/>
            <person name="Barry K."/>
            <person name="LaButti K."/>
            <person name="Ng V."/>
            <person name="Ahrendt S."/>
            <person name="Min B."/>
            <person name="Choi I.G."/>
            <person name="Park H."/>
            <person name="Plett J.M."/>
            <person name="Magnuson J."/>
            <person name="Spatafora J.W."/>
            <person name="Nagy L.G."/>
            <person name="Henrissat B."/>
            <person name="Grigoriev I.V."/>
            <person name="Yang Z.L."/>
            <person name="Xu J."/>
            <person name="Martin F.M."/>
        </authorList>
    </citation>
    <scope>NUCLEOTIDE SEQUENCE</scope>
    <source>
        <strain evidence="1">KUC20120723A-06</strain>
    </source>
</reference>
<dbReference type="EMBL" id="MU266351">
    <property type="protein sequence ID" value="KAH7928566.1"/>
    <property type="molecule type" value="Genomic_DNA"/>
</dbReference>
<dbReference type="Proteomes" id="UP000790709">
    <property type="component" value="Unassembled WGS sequence"/>
</dbReference>
<sequence length="354" mass="38904">MESVTSLPQAYAVIGHYSDTSFALGYTLCFALFGILVIQAFIYHTRFTKDPPWLRIYVCLVLFVECLNSALILYDMYIGSEMRCLTCVAVGRIRYLTRELQPMTSSIPTWSFQAICILTGLVSTLVQAFFSWRIWVIGKTVLVPVVIMVISLSQCGLLMAGGILSSSDPRFGVTNTEGAVIWLVMSAVCDIIIASRTAQLLFRNKAGTTSRRTHTVVNKLVKLTVETGLVTVFATVLEFLLAQFAGIAHHAIFFGLSKFYSNCLLATLNARLVIKSNAAELCEISTTLRIHEVREGGNSPIAGGNGWISQVTPHRRSVAVQHGSSPSNIETAPMTARVSPKVRPLPRIPRDKPD</sequence>
<evidence type="ECO:0000313" key="2">
    <source>
        <dbReference type="Proteomes" id="UP000790709"/>
    </source>
</evidence>
<name>A0ACB8BRI8_9AGAM</name>